<reference evidence="3 4" key="1">
    <citation type="submission" date="2019-11" db="EMBL/GenBank/DDBJ databases">
        <title>Draft genome sequence of Paludibacterium sp. dN18-1.</title>
        <authorList>
            <person name="Im W.-T."/>
        </authorList>
    </citation>
    <scope>NUCLEOTIDE SEQUENCE [LARGE SCALE GENOMIC DNA]</scope>
    <source>
        <strain evidence="4">dN 18-1</strain>
    </source>
</reference>
<feature type="domain" description="Bacteriophage tail tape measure N-terminal" evidence="2">
    <location>
        <begin position="29"/>
        <end position="172"/>
    </location>
</feature>
<feature type="region of interest" description="Disordered" evidence="1">
    <location>
        <begin position="263"/>
        <end position="294"/>
    </location>
</feature>
<protein>
    <recommendedName>
        <fullName evidence="2">Bacteriophage tail tape measure N-terminal domain-containing protein</fullName>
    </recommendedName>
</protein>
<keyword evidence="4" id="KW-1185">Reference proteome</keyword>
<gene>
    <name evidence="3" type="ORF">GKE73_16500</name>
</gene>
<proteinExistence type="predicted"/>
<evidence type="ECO:0000256" key="1">
    <source>
        <dbReference type="SAM" id="MobiDB-lite"/>
    </source>
</evidence>
<dbReference type="RefSeq" id="WP_230371221.1">
    <property type="nucleotide sequence ID" value="NZ_WLYX01000001.1"/>
</dbReference>
<comment type="caution">
    <text evidence="3">The sequence shown here is derived from an EMBL/GenBank/DDBJ whole genome shotgun (WGS) entry which is preliminary data.</text>
</comment>
<organism evidence="3 4">
    <name type="scientific">Paludibacterium denitrificans</name>
    <dbReference type="NCBI Taxonomy" id="2675226"/>
    <lineage>
        <taxon>Bacteria</taxon>
        <taxon>Pseudomonadati</taxon>
        <taxon>Pseudomonadota</taxon>
        <taxon>Betaproteobacteria</taxon>
        <taxon>Neisseriales</taxon>
        <taxon>Chromobacteriaceae</taxon>
        <taxon>Paludibacterium</taxon>
    </lineage>
</organism>
<evidence type="ECO:0000313" key="3">
    <source>
        <dbReference type="EMBL" id="MTD34033.1"/>
    </source>
</evidence>
<name>A0A844GC32_9NEIS</name>
<accession>A0A844GC32</accession>
<evidence type="ECO:0000313" key="4">
    <source>
        <dbReference type="Proteomes" id="UP000446658"/>
    </source>
</evidence>
<feature type="region of interest" description="Disordered" evidence="1">
    <location>
        <begin position="413"/>
        <end position="443"/>
    </location>
</feature>
<evidence type="ECO:0000259" key="2">
    <source>
        <dbReference type="Pfam" id="PF06791"/>
    </source>
</evidence>
<dbReference type="EMBL" id="WLYX01000001">
    <property type="protein sequence ID" value="MTD34033.1"/>
    <property type="molecule type" value="Genomic_DNA"/>
</dbReference>
<dbReference type="Proteomes" id="UP000446658">
    <property type="component" value="Unassembled WGS sequence"/>
</dbReference>
<feature type="compositionally biased region" description="Basic residues" evidence="1">
    <location>
        <begin position="433"/>
        <end position="443"/>
    </location>
</feature>
<dbReference type="Pfam" id="PF06791">
    <property type="entry name" value="TMP_2"/>
    <property type="match status" value="1"/>
</dbReference>
<dbReference type="AlphaFoldDB" id="A0A844GC32"/>
<sequence>MIVLAHEALTGNFSRIPWSLMVLTERMGSLHSIIGALLSPIGLVSAAGVAAFAGITYEIIKTEEEIKKLNIAMSATGNFAGMSEKQFTAVSESISGMGLASTSAAKEIETGLVMSGKYSADIIGKMTLAISQYASVTGEETDKASSQLTRMFEDPVKAANVLDDQFHIMTYTDRLYVEQLVKVGDQQDAVRFTLDKLSAQLQGPASEAVSHITQLWREFGSAIDAVENKRLRDAAIDKIQESMGPSSTLTYSDARARAEAIYEADQRQSASAAQREGERQQAEQQAKNNALFLHGESEKYRTAEKLRDDYAKNIRARETADTAAVMNMTLAQLKAYDDKLIANYDAKHKDKKGPRQKVDIGQRTADNYMAGLVSEAASAQQEINNIIAGIDFTKLTKGEKQINDLRAQLAISDPKMRNGQRSNSSIQEEIAYRKKRSSRYRKN</sequence>
<dbReference type="InterPro" id="IPR009628">
    <property type="entry name" value="Phage_tape_measure_N"/>
</dbReference>